<evidence type="ECO:0000313" key="6">
    <source>
        <dbReference type="EMBL" id="KAG7529371.1"/>
    </source>
</evidence>
<sequence>MADAISGLGGGGQATPYTVNAATAASYSAVATVSLLGGPLASRLGVKALLIFGAVTFPINGSAYYVNSRYGIQWYLIFGRFVYGLGFGAWYVAEAAIILSYPEERSRGKYLAVWVMSRNLGQLVGGSISLARNIKMAGAGAIATSTYLIFVGIEAAAFPISWLISPPHKVRRNDGTAIRPGQKLPIVDELWLVWAALKHKRTLLLSAYFFYSYFYGGVLGTYLTLYFSVRARAMSSIIVPGGIIVFVFLYGLILDNKRWNMKRRAQIGFIVVTVPTLVSFCWLVANQKKFIDKPPGKMDWTASGWANAYVPFYMMQILGYMCQTYIYWLISCFADDVNANARNGGVFRAIEAIGQAVSYGINAKAGNRMIPLGINFGLFILAIPGLVMVVQSVPKEREETLQESLPIGEEAGMSATVPEIKNS</sequence>
<accession>A0A8K0JI24</accession>
<dbReference type="EMBL" id="JABELV010000153">
    <property type="protein sequence ID" value="KAG7529371.1"/>
    <property type="molecule type" value="Genomic_DNA"/>
</dbReference>
<dbReference type="Pfam" id="PF07690">
    <property type="entry name" value="MFS_1"/>
    <property type="match status" value="1"/>
</dbReference>
<dbReference type="Gene3D" id="1.20.1250.20">
    <property type="entry name" value="MFS general substrate transporter like domains"/>
    <property type="match status" value="1"/>
</dbReference>
<protein>
    <submittedName>
        <fullName evidence="6">Uncharacterized protein</fullName>
    </submittedName>
</protein>
<evidence type="ECO:0000256" key="5">
    <source>
        <dbReference type="SAM" id="Phobius"/>
    </source>
</evidence>
<proteinExistence type="predicted"/>
<evidence type="ECO:0000256" key="4">
    <source>
        <dbReference type="ARBA" id="ARBA00023136"/>
    </source>
</evidence>
<feature type="transmembrane region" description="Helical" evidence="5">
    <location>
        <begin position="233"/>
        <end position="253"/>
    </location>
</feature>
<dbReference type="OrthoDB" id="196103at2759"/>
<organism evidence="6 7">
    <name type="scientific">Filobasidium floriforme</name>
    <dbReference type="NCBI Taxonomy" id="5210"/>
    <lineage>
        <taxon>Eukaryota</taxon>
        <taxon>Fungi</taxon>
        <taxon>Dikarya</taxon>
        <taxon>Basidiomycota</taxon>
        <taxon>Agaricomycotina</taxon>
        <taxon>Tremellomycetes</taxon>
        <taxon>Filobasidiales</taxon>
        <taxon>Filobasidiaceae</taxon>
        <taxon>Filobasidium</taxon>
    </lineage>
</organism>
<reference evidence="6" key="1">
    <citation type="submission" date="2020-04" db="EMBL/GenBank/DDBJ databases">
        <title>Analysis of mating type loci in Filobasidium floriforme.</title>
        <authorList>
            <person name="Nowrousian M."/>
        </authorList>
    </citation>
    <scope>NUCLEOTIDE SEQUENCE</scope>
    <source>
        <strain evidence="6">CBS 6242</strain>
    </source>
</reference>
<evidence type="ECO:0000256" key="3">
    <source>
        <dbReference type="ARBA" id="ARBA00022989"/>
    </source>
</evidence>
<dbReference type="GO" id="GO:0022857">
    <property type="term" value="F:transmembrane transporter activity"/>
    <property type="evidence" value="ECO:0007669"/>
    <property type="project" value="InterPro"/>
</dbReference>
<feature type="transmembrane region" description="Helical" evidence="5">
    <location>
        <begin position="111"/>
        <end position="131"/>
    </location>
</feature>
<keyword evidence="7" id="KW-1185">Reference proteome</keyword>
<comment type="caution">
    <text evidence="6">The sequence shown here is derived from an EMBL/GenBank/DDBJ whole genome shotgun (WGS) entry which is preliminary data.</text>
</comment>
<feature type="transmembrane region" description="Helical" evidence="5">
    <location>
        <begin position="372"/>
        <end position="393"/>
    </location>
</feature>
<comment type="subcellular location">
    <subcellularLocation>
        <location evidence="1">Membrane</location>
        <topology evidence="1">Multi-pass membrane protein</topology>
    </subcellularLocation>
</comment>
<feature type="transmembrane region" description="Helical" evidence="5">
    <location>
        <begin position="265"/>
        <end position="285"/>
    </location>
</feature>
<dbReference type="PANTHER" id="PTHR23294">
    <property type="entry name" value="ET TRANSLATION PRODUCT-RELATED"/>
    <property type="match status" value="1"/>
</dbReference>
<keyword evidence="4 5" id="KW-0472">Membrane</keyword>
<keyword evidence="2 5" id="KW-0812">Transmembrane</keyword>
<name>A0A8K0JI24_9TREE</name>
<evidence type="ECO:0000256" key="1">
    <source>
        <dbReference type="ARBA" id="ARBA00004141"/>
    </source>
</evidence>
<dbReference type="AlphaFoldDB" id="A0A8K0JI24"/>
<dbReference type="InterPro" id="IPR051617">
    <property type="entry name" value="UNC-93-like_regulator"/>
</dbReference>
<feature type="transmembrane region" description="Helical" evidence="5">
    <location>
        <begin position="72"/>
        <end position="99"/>
    </location>
</feature>
<evidence type="ECO:0000256" key="2">
    <source>
        <dbReference type="ARBA" id="ARBA00022692"/>
    </source>
</evidence>
<dbReference type="SUPFAM" id="SSF103473">
    <property type="entry name" value="MFS general substrate transporter"/>
    <property type="match status" value="1"/>
</dbReference>
<feature type="transmembrane region" description="Helical" evidence="5">
    <location>
        <begin position="208"/>
        <end position="227"/>
    </location>
</feature>
<feature type="transmembrane region" description="Helical" evidence="5">
    <location>
        <begin position="17"/>
        <end position="36"/>
    </location>
</feature>
<dbReference type="PANTHER" id="PTHR23294:SF19">
    <property type="entry name" value="DUF895 DOMAIN MEMBRANE PROTEIN-RELATED"/>
    <property type="match status" value="1"/>
</dbReference>
<dbReference type="Proteomes" id="UP000812966">
    <property type="component" value="Unassembled WGS sequence"/>
</dbReference>
<feature type="transmembrane region" description="Helical" evidence="5">
    <location>
        <begin position="48"/>
        <end position="66"/>
    </location>
</feature>
<feature type="transmembrane region" description="Helical" evidence="5">
    <location>
        <begin position="305"/>
        <end position="330"/>
    </location>
</feature>
<dbReference type="GO" id="GO:0016020">
    <property type="term" value="C:membrane"/>
    <property type="evidence" value="ECO:0007669"/>
    <property type="project" value="UniProtKB-SubCell"/>
</dbReference>
<gene>
    <name evidence="6" type="ORF">FFLO_05723</name>
</gene>
<evidence type="ECO:0000313" key="7">
    <source>
        <dbReference type="Proteomes" id="UP000812966"/>
    </source>
</evidence>
<feature type="transmembrane region" description="Helical" evidence="5">
    <location>
        <begin position="137"/>
        <end position="164"/>
    </location>
</feature>
<dbReference type="InterPro" id="IPR036259">
    <property type="entry name" value="MFS_trans_sf"/>
</dbReference>
<keyword evidence="3 5" id="KW-1133">Transmembrane helix</keyword>
<dbReference type="InterPro" id="IPR011701">
    <property type="entry name" value="MFS"/>
</dbReference>